<dbReference type="EMBL" id="UYJE01006572">
    <property type="protein sequence ID" value="VDI47100.1"/>
    <property type="molecule type" value="Genomic_DNA"/>
</dbReference>
<evidence type="ECO:0000256" key="1">
    <source>
        <dbReference type="PROSITE-ProRule" id="PRU00047"/>
    </source>
</evidence>
<dbReference type="GO" id="GO:0003676">
    <property type="term" value="F:nucleic acid binding"/>
    <property type="evidence" value="ECO:0007669"/>
    <property type="project" value="InterPro"/>
</dbReference>
<dbReference type="Pfam" id="PF00098">
    <property type="entry name" value="zf-CCHC"/>
    <property type="match status" value="1"/>
</dbReference>
<dbReference type="InterPro" id="IPR001878">
    <property type="entry name" value="Znf_CCHC"/>
</dbReference>
<dbReference type="PANTHER" id="PTHR45823">
    <property type="entry name" value="T-SNARE COILED-COIL HOMOLOGY DOMAIN-CONTAINING PROTEIN"/>
    <property type="match status" value="1"/>
</dbReference>
<keyword evidence="1" id="KW-0479">Metal-binding</keyword>
<keyword evidence="5" id="KW-1185">Reference proteome</keyword>
<organism evidence="4 5">
    <name type="scientific">Mytilus galloprovincialis</name>
    <name type="common">Mediterranean mussel</name>
    <dbReference type="NCBI Taxonomy" id="29158"/>
    <lineage>
        <taxon>Eukaryota</taxon>
        <taxon>Metazoa</taxon>
        <taxon>Spiralia</taxon>
        <taxon>Lophotrochozoa</taxon>
        <taxon>Mollusca</taxon>
        <taxon>Bivalvia</taxon>
        <taxon>Autobranchia</taxon>
        <taxon>Pteriomorphia</taxon>
        <taxon>Mytilida</taxon>
        <taxon>Mytiloidea</taxon>
        <taxon>Mytilidae</taxon>
        <taxon>Mytilinae</taxon>
        <taxon>Mytilus</taxon>
    </lineage>
</organism>
<evidence type="ECO:0000313" key="4">
    <source>
        <dbReference type="EMBL" id="VDI47100.1"/>
    </source>
</evidence>
<dbReference type="PROSITE" id="PS50158">
    <property type="entry name" value="ZF_CCHC"/>
    <property type="match status" value="1"/>
</dbReference>
<dbReference type="SUPFAM" id="SSF57756">
    <property type="entry name" value="Retrovirus zinc finger-like domains"/>
    <property type="match status" value="1"/>
</dbReference>
<sequence length="257" mass="28926">MSQIDKPINVVSNPSISFSNHNSGNVGYTKPNSYDGKSNWSDYKVHFEIVAQLNGWSSEIKALKLISCMQNEALAAIGDINTNCPPSYSELINTLTRRILKDLYVWPYPKAHQEVLDSLAYRSFREALNDYDLAWALTQSNIDAVDDALNLALKYEAFHSSHRKPNLRKLAEVSEVNANYNAPKTHFKGGNSGKGACYYCGEPGHFKRDCEKRMTDNNQFIQQMKSGQYNNNQGLNRQNNQPRSEVSTTNSSNQGNC</sequence>
<name>A0A8B6FDA0_MYTGA</name>
<evidence type="ECO:0000256" key="2">
    <source>
        <dbReference type="SAM" id="MobiDB-lite"/>
    </source>
</evidence>
<dbReference type="SMART" id="SM00343">
    <property type="entry name" value="ZnF_C2HC"/>
    <property type="match status" value="1"/>
</dbReference>
<keyword evidence="1" id="KW-0863">Zinc-finger</keyword>
<feature type="compositionally biased region" description="Polar residues" evidence="2">
    <location>
        <begin position="242"/>
        <end position="257"/>
    </location>
</feature>
<dbReference type="Proteomes" id="UP000596742">
    <property type="component" value="Unassembled WGS sequence"/>
</dbReference>
<dbReference type="AlphaFoldDB" id="A0A8B6FDA0"/>
<feature type="domain" description="CCHC-type" evidence="3">
    <location>
        <begin position="197"/>
        <end position="212"/>
    </location>
</feature>
<dbReference type="OrthoDB" id="6118021at2759"/>
<comment type="caution">
    <text evidence="4">The sequence shown here is derived from an EMBL/GenBank/DDBJ whole genome shotgun (WGS) entry which is preliminary data.</text>
</comment>
<dbReference type="Gene3D" id="4.10.60.10">
    <property type="entry name" value="Zinc finger, CCHC-type"/>
    <property type="match status" value="1"/>
</dbReference>
<keyword evidence="1" id="KW-0862">Zinc</keyword>
<dbReference type="GO" id="GO:0008270">
    <property type="term" value="F:zinc ion binding"/>
    <property type="evidence" value="ECO:0007669"/>
    <property type="project" value="UniProtKB-KW"/>
</dbReference>
<gene>
    <name evidence="4" type="ORF">MGAL_10B025638</name>
</gene>
<feature type="region of interest" description="Disordered" evidence="2">
    <location>
        <begin position="229"/>
        <end position="257"/>
    </location>
</feature>
<accession>A0A8B6FDA0</accession>
<evidence type="ECO:0000259" key="3">
    <source>
        <dbReference type="PROSITE" id="PS50158"/>
    </source>
</evidence>
<feature type="compositionally biased region" description="Low complexity" evidence="2">
    <location>
        <begin position="229"/>
        <end position="241"/>
    </location>
</feature>
<evidence type="ECO:0000313" key="5">
    <source>
        <dbReference type="Proteomes" id="UP000596742"/>
    </source>
</evidence>
<reference evidence="4" key="1">
    <citation type="submission" date="2018-11" db="EMBL/GenBank/DDBJ databases">
        <authorList>
            <person name="Alioto T."/>
            <person name="Alioto T."/>
        </authorList>
    </citation>
    <scope>NUCLEOTIDE SEQUENCE</scope>
</reference>
<dbReference type="PANTHER" id="PTHR45823:SF1">
    <property type="entry name" value="T-SNARE COILED-COIL HOMOLOGY DOMAIN-CONTAINING PROTEIN"/>
    <property type="match status" value="1"/>
</dbReference>
<proteinExistence type="predicted"/>
<dbReference type="InterPro" id="IPR036875">
    <property type="entry name" value="Znf_CCHC_sf"/>
</dbReference>
<protein>
    <recommendedName>
        <fullName evidence="3">CCHC-type domain-containing protein</fullName>
    </recommendedName>
</protein>